<dbReference type="InterPro" id="IPR008269">
    <property type="entry name" value="Lon_proteolytic"/>
</dbReference>
<evidence type="ECO:0000256" key="10">
    <source>
        <dbReference type="HAMAP-Rule" id="MF_01973"/>
    </source>
</evidence>
<evidence type="ECO:0000256" key="7">
    <source>
        <dbReference type="ARBA" id="ARBA00022840"/>
    </source>
</evidence>
<dbReference type="SMART" id="SM00382">
    <property type="entry name" value="AAA"/>
    <property type="match status" value="1"/>
</dbReference>
<dbReference type="NCBIfam" id="NF008053">
    <property type="entry name" value="PRK10787.1"/>
    <property type="match status" value="1"/>
</dbReference>
<evidence type="ECO:0000256" key="11">
    <source>
        <dbReference type="PIRNR" id="PIRNR001174"/>
    </source>
</evidence>
<dbReference type="GO" id="GO:0016887">
    <property type="term" value="F:ATP hydrolysis activity"/>
    <property type="evidence" value="ECO:0007669"/>
    <property type="project" value="UniProtKB-UniRule"/>
</dbReference>
<evidence type="ECO:0000256" key="5">
    <source>
        <dbReference type="ARBA" id="ARBA00022801"/>
    </source>
</evidence>
<evidence type="ECO:0000256" key="3">
    <source>
        <dbReference type="ARBA" id="ARBA00022670"/>
    </source>
</evidence>
<evidence type="ECO:0000259" key="17">
    <source>
        <dbReference type="PROSITE" id="PS51787"/>
    </source>
</evidence>
<dbReference type="KEGG" id="shm:Shewmr7_2561"/>
<dbReference type="InterPro" id="IPR054594">
    <property type="entry name" value="Lon_lid"/>
</dbReference>
<evidence type="ECO:0000256" key="14">
    <source>
        <dbReference type="PROSITE-ProRule" id="PRU01122"/>
    </source>
</evidence>
<dbReference type="Pfam" id="PF00004">
    <property type="entry name" value="AAA"/>
    <property type="match status" value="1"/>
</dbReference>
<dbReference type="FunFam" id="2.30.130.40:FF:000001">
    <property type="entry name" value="Lon protease"/>
    <property type="match status" value="1"/>
</dbReference>
<dbReference type="SUPFAM" id="SSF88697">
    <property type="entry name" value="PUA domain-like"/>
    <property type="match status" value="1"/>
</dbReference>
<keyword evidence="4 10" id="KW-0547">Nucleotide-binding</keyword>
<dbReference type="InterPro" id="IPR027543">
    <property type="entry name" value="Lon_bac"/>
</dbReference>
<keyword evidence="7 10" id="KW-0067">ATP-binding</keyword>
<dbReference type="FunFam" id="3.30.230.10:FF:000010">
    <property type="entry name" value="Lon protease"/>
    <property type="match status" value="1"/>
</dbReference>
<dbReference type="GO" id="GO:0005524">
    <property type="term" value="F:ATP binding"/>
    <property type="evidence" value="ECO:0007669"/>
    <property type="project" value="UniProtKB-UniRule"/>
</dbReference>
<dbReference type="Gene3D" id="2.30.130.40">
    <property type="entry name" value="LON domain-like"/>
    <property type="match status" value="1"/>
</dbReference>
<accession>Q0HTK9</accession>
<feature type="active site" evidence="10 12">
    <location>
        <position position="679"/>
    </location>
</feature>
<gene>
    <name evidence="10" type="primary">lon</name>
    <name evidence="18" type="ordered locus">Shewmr7_2561</name>
</gene>
<dbReference type="PIRSF" id="PIRSF001174">
    <property type="entry name" value="Lon_proteas"/>
    <property type="match status" value="1"/>
</dbReference>
<evidence type="ECO:0000256" key="9">
    <source>
        <dbReference type="ARBA" id="ARBA00050665"/>
    </source>
</evidence>
<dbReference type="HOGENOM" id="CLU_004109_4_3_6"/>
<dbReference type="EMBL" id="CP000444">
    <property type="protein sequence ID" value="ABI43546.1"/>
    <property type="molecule type" value="Genomic_DNA"/>
</dbReference>
<dbReference type="MEROPS" id="S16.001"/>
<dbReference type="Gene3D" id="3.30.230.10">
    <property type="match status" value="1"/>
</dbReference>
<comment type="subcellular location">
    <subcellularLocation>
        <location evidence="1 10 11">Cytoplasm</location>
    </subcellularLocation>
</comment>
<evidence type="ECO:0000256" key="12">
    <source>
        <dbReference type="PIRSR" id="PIRSR001174-1"/>
    </source>
</evidence>
<comment type="induction">
    <text evidence="10">By heat shock.</text>
</comment>
<dbReference type="Gene3D" id="3.40.50.300">
    <property type="entry name" value="P-loop containing nucleotide triphosphate hydrolases"/>
    <property type="match status" value="1"/>
</dbReference>
<dbReference type="InterPro" id="IPR046336">
    <property type="entry name" value="Lon_prtase_N_sf"/>
</dbReference>
<dbReference type="InterPro" id="IPR020568">
    <property type="entry name" value="Ribosomal_Su5_D2-typ_SF"/>
</dbReference>
<dbReference type="FunFam" id="3.40.50.300:FF:000021">
    <property type="entry name" value="Lon protease homolog"/>
    <property type="match status" value="1"/>
</dbReference>
<dbReference type="GO" id="GO:0005737">
    <property type="term" value="C:cytoplasm"/>
    <property type="evidence" value="ECO:0007669"/>
    <property type="project" value="UniProtKB-SubCell"/>
</dbReference>
<dbReference type="InterPro" id="IPR015947">
    <property type="entry name" value="PUA-like_sf"/>
</dbReference>
<dbReference type="HAMAP" id="MF_01973">
    <property type="entry name" value="lon_bact"/>
    <property type="match status" value="1"/>
</dbReference>
<dbReference type="Pfam" id="PF05362">
    <property type="entry name" value="Lon_C"/>
    <property type="match status" value="1"/>
</dbReference>
<dbReference type="FunFam" id="1.20.58.1480:FF:000001">
    <property type="entry name" value="Lon protease"/>
    <property type="match status" value="1"/>
</dbReference>
<evidence type="ECO:0000256" key="6">
    <source>
        <dbReference type="ARBA" id="ARBA00022825"/>
    </source>
</evidence>
<dbReference type="Pfam" id="PF22667">
    <property type="entry name" value="Lon_lid"/>
    <property type="match status" value="1"/>
</dbReference>
<dbReference type="CDD" id="cd19500">
    <property type="entry name" value="RecA-like_Lon"/>
    <property type="match status" value="1"/>
</dbReference>
<dbReference type="InterPro" id="IPR004815">
    <property type="entry name" value="Lon_bac/euk-typ"/>
</dbReference>
<dbReference type="InterPro" id="IPR008268">
    <property type="entry name" value="Peptidase_S16_AS"/>
</dbReference>
<dbReference type="PROSITE" id="PS51786">
    <property type="entry name" value="LON_PROTEOLYTIC"/>
    <property type="match status" value="1"/>
</dbReference>
<evidence type="ECO:0000259" key="16">
    <source>
        <dbReference type="PROSITE" id="PS51786"/>
    </source>
</evidence>
<feature type="binding site" evidence="10 13">
    <location>
        <begin position="356"/>
        <end position="363"/>
    </location>
    <ligand>
        <name>ATP</name>
        <dbReference type="ChEBI" id="CHEBI:30616"/>
    </ligand>
</feature>
<dbReference type="PROSITE" id="PS51787">
    <property type="entry name" value="LON_N"/>
    <property type="match status" value="1"/>
</dbReference>
<keyword evidence="2 10" id="KW-0963">Cytoplasm</keyword>
<protein>
    <recommendedName>
        <fullName evidence="10 11">Lon protease</fullName>
        <ecNumber evidence="10 11">3.4.21.53</ecNumber>
    </recommendedName>
    <alternativeName>
        <fullName evidence="10">ATP-dependent protease La</fullName>
    </alternativeName>
</protein>
<comment type="catalytic activity">
    <reaction evidence="9 10 11 14">
        <text>Hydrolysis of proteins in presence of ATP.</text>
        <dbReference type="EC" id="3.4.21.53"/>
    </reaction>
</comment>
<keyword evidence="8 10" id="KW-0346">Stress response</keyword>
<dbReference type="PANTHER" id="PTHR10046">
    <property type="entry name" value="ATP DEPENDENT LON PROTEASE FAMILY MEMBER"/>
    <property type="match status" value="1"/>
</dbReference>
<dbReference type="PRINTS" id="PR00830">
    <property type="entry name" value="ENDOLAPTASE"/>
</dbReference>
<evidence type="ECO:0000256" key="2">
    <source>
        <dbReference type="ARBA" id="ARBA00022490"/>
    </source>
</evidence>
<dbReference type="GO" id="GO:0034605">
    <property type="term" value="P:cellular response to heat"/>
    <property type="evidence" value="ECO:0007669"/>
    <property type="project" value="UniProtKB-UniRule"/>
</dbReference>
<keyword evidence="3 10" id="KW-0645">Protease</keyword>
<evidence type="ECO:0000313" key="18">
    <source>
        <dbReference type="EMBL" id="ABI43546.1"/>
    </source>
</evidence>
<sequence length="785" mass="87556">MTLEREAHIELPVLPLRDVVVYPHMVIPLFVGREKSIRCLETAMAQDKQIILVAQRDAELDEPTKDDIFEVGTVASILQLLKLPDGTVKVLVEGGRRARITRYTQEADFFVAKAEYLESEPLEDKEEEVLVRSAIGQFEGYIKLNKKIPPEVLTSLSGIDEAARLADTMAAHMPLKLEDKQSVLEMTNIGERLEYLMAMMESEIDLLQVEKRIRTRVKKQMEKSQREYYLNEQMKAIQKELGDLDEGHDEFEVLNRKIEEANMPSDAKEKAVAELNKLRMMSPMSAEATVVRSYVDWMTSVPWSQRSKIKRDLAKAQEVLDTDHYGLEKVKDRILEYLAVQSRVRQLKGPILCLVGPPGVGKTSLGQSIAKATGRKYVRVALGGVRDEAEIRGHRRTYIGSMPGKVIQKMAKVGVKNPLFLLDEIDKMSSDMRGDPASALLEVLDPEQNATFNDHYLEVDYDLSDVMFVATSNSMNIPGPLLDRMEVIRLSGYTEDEKLNIAKQHLLTKQIERNGLKANEIHIEDSAIVGIIRYYTREAGVRALERELSKICRKVVKMILLDKSVKSVTVTADNLKSFLGVQRFDYGKAESNNQIGQVTGLAWTEVGGDLLTIEATSVPGKGKLTYTGSLGDVMQESIQAAMTVVRARAEQLGINGDFYEKRDIHVHVPEGATPKDGPSAGAAMCTALVSSLTGNPVRADVAMTGEITLRGEVLPIGGLKEKLLAAHRGGIKLVLIPKENERDLEEIPANVIADLEIRPVRWIDEVLKLALERPVEGFEVVKNLA</sequence>
<dbReference type="FunFam" id="1.20.5.5270:FF:000002">
    <property type="entry name" value="Lon protease homolog"/>
    <property type="match status" value="1"/>
</dbReference>
<dbReference type="GO" id="GO:0043565">
    <property type="term" value="F:sequence-specific DNA binding"/>
    <property type="evidence" value="ECO:0007669"/>
    <property type="project" value="UniProtKB-UniRule"/>
</dbReference>
<dbReference type="InterPro" id="IPR003593">
    <property type="entry name" value="AAA+_ATPase"/>
</dbReference>
<comment type="subunit">
    <text evidence="10 11">Homohexamer. Organized in a ring with a central cavity.</text>
</comment>
<dbReference type="AlphaFoldDB" id="Q0HTK9"/>
<dbReference type="SMART" id="SM00464">
    <property type="entry name" value="LON"/>
    <property type="match status" value="1"/>
</dbReference>
<feature type="active site" evidence="10 12">
    <location>
        <position position="722"/>
    </location>
</feature>
<dbReference type="SUPFAM" id="SSF54211">
    <property type="entry name" value="Ribosomal protein S5 domain 2-like"/>
    <property type="match status" value="1"/>
</dbReference>
<keyword evidence="6 10" id="KW-0720">Serine protease</keyword>
<dbReference type="GO" id="GO:0006515">
    <property type="term" value="P:protein quality control for misfolded or incompletely synthesized proteins"/>
    <property type="evidence" value="ECO:0007669"/>
    <property type="project" value="UniProtKB-UniRule"/>
</dbReference>
<evidence type="ECO:0000256" key="8">
    <source>
        <dbReference type="ARBA" id="ARBA00023016"/>
    </source>
</evidence>
<evidence type="ECO:0000256" key="15">
    <source>
        <dbReference type="RuleBase" id="RU000591"/>
    </source>
</evidence>
<feature type="domain" description="Lon proteolytic" evidence="16">
    <location>
        <begin position="592"/>
        <end position="773"/>
    </location>
</feature>
<dbReference type="InterPro" id="IPR003959">
    <property type="entry name" value="ATPase_AAA_core"/>
</dbReference>
<comment type="similarity">
    <text evidence="10 11 14 15">Belongs to the peptidase S16 family.</text>
</comment>
<dbReference type="GO" id="GO:0004252">
    <property type="term" value="F:serine-type endopeptidase activity"/>
    <property type="evidence" value="ECO:0007669"/>
    <property type="project" value="UniProtKB-UniRule"/>
</dbReference>
<evidence type="ECO:0000256" key="13">
    <source>
        <dbReference type="PIRSR" id="PIRSR001174-2"/>
    </source>
</evidence>
<name>Q0HTK9_SHESR</name>
<keyword evidence="5 10" id="KW-0378">Hydrolase</keyword>
<dbReference type="Gene3D" id="1.10.8.60">
    <property type="match status" value="1"/>
</dbReference>
<dbReference type="Gene3D" id="1.20.5.5270">
    <property type="match status" value="1"/>
</dbReference>
<evidence type="ECO:0000256" key="1">
    <source>
        <dbReference type="ARBA" id="ARBA00004496"/>
    </source>
</evidence>
<dbReference type="Gene3D" id="1.20.58.1480">
    <property type="match status" value="1"/>
</dbReference>
<dbReference type="InterPro" id="IPR027065">
    <property type="entry name" value="Lon_Prtase"/>
</dbReference>
<dbReference type="NCBIfam" id="TIGR00763">
    <property type="entry name" value="lon"/>
    <property type="match status" value="1"/>
</dbReference>
<proteinExistence type="evidence at transcript level"/>
<dbReference type="Pfam" id="PF02190">
    <property type="entry name" value="LON_substr_bdg"/>
    <property type="match status" value="1"/>
</dbReference>
<reference evidence="18" key="1">
    <citation type="submission" date="2006-08" db="EMBL/GenBank/DDBJ databases">
        <title>Complete sequence of Chromosome1 of Shewanella sp. MR-7.</title>
        <authorList>
            <consortium name="US DOE Joint Genome Institute"/>
            <person name="Copeland A."/>
            <person name="Lucas S."/>
            <person name="Lapidus A."/>
            <person name="Barry K."/>
            <person name="Detter J.C."/>
            <person name="Glavina del Rio T."/>
            <person name="Hammon N."/>
            <person name="Israni S."/>
            <person name="Dalin E."/>
            <person name="Tice H."/>
            <person name="Pitluck S."/>
            <person name="Kiss H."/>
            <person name="Brettin T."/>
            <person name="Bruce D."/>
            <person name="Han C."/>
            <person name="Tapia R."/>
            <person name="Gilna P."/>
            <person name="Schmutz J."/>
            <person name="Larimer F."/>
            <person name="Land M."/>
            <person name="Hauser L."/>
            <person name="Kyrpides N."/>
            <person name="Mikhailova N."/>
            <person name="Nealson K."/>
            <person name="Konstantinidis K."/>
            <person name="Klappenbach J."/>
            <person name="Tiedje J."/>
            <person name="Richardson P."/>
        </authorList>
    </citation>
    <scope>NUCLEOTIDE SEQUENCE</scope>
    <source>
        <strain evidence="18">MR-7</strain>
    </source>
</reference>
<evidence type="ECO:0000256" key="4">
    <source>
        <dbReference type="ARBA" id="ARBA00022741"/>
    </source>
</evidence>
<dbReference type="InterPro" id="IPR014721">
    <property type="entry name" value="Ribsml_uS5_D2-typ_fold_subgr"/>
</dbReference>
<dbReference type="FunFam" id="1.10.8.60:FF:000035">
    <property type="entry name" value="Lon protease"/>
    <property type="match status" value="1"/>
</dbReference>
<comment type="function">
    <text evidence="10">ATP-dependent serine protease that mediates the selective degradation of mutant and abnormal proteins as well as certain short-lived regulatory proteins. Required for cellular homeostasis and for survival from DNA damage and developmental changes induced by stress. Degrades polypeptides processively to yield small peptide fragments that are 5 to 10 amino acids long. Binds to DNA in a double-stranded, site-specific manner.</text>
</comment>
<dbReference type="SUPFAM" id="SSF52540">
    <property type="entry name" value="P-loop containing nucleoside triphosphate hydrolases"/>
    <property type="match status" value="1"/>
</dbReference>
<dbReference type="PROSITE" id="PS01046">
    <property type="entry name" value="LON_SER"/>
    <property type="match status" value="1"/>
</dbReference>
<dbReference type="GO" id="GO:0004176">
    <property type="term" value="F:ATP-dependent peptidase activity"/>
    <property type="evidence" value="ECO:0007669"/>
    <property type="project" value="UniProtKB-UniRule"/>
</dbReference>
<dbReference type="InterPro" id="IPR027417">
    <property type="entry name" value="P-loop_NTPase"/>
</dbReference>
<dbReference type="InterPro" id="IPR003111">
    <property type="entry name" value="Lon_prtase_N"/>
</dbReference>
<organism evidence="18">
    <name type="scientific">Shewanella sp. (strain MR-7)</name>
    <dbReference type="NCBI Taxonomy" id="60481"/>
    <lineage>
        <taxon>Bacteria</taxon>
        <taxon>Pseudomonadati</taxon>
        <taxon>Pseudomonadota</taxon>
        <taxon>Gammaproteobacteria</taxon>
        <taxon>Alteromonadales</taxon>
        <taxon>Shewanellaceae</taxon>
        <taxon>Shewanella</taxon>
    </lineage>
</organism>
<feature type="domain" description="Lon N-terminal" evidence="17">
    <location>
        <begin position="11"/>
        <end position="204"/>
    </location>
</feature>
<dbReference type="EC" id="3.4.21.53" evidence="10 11"/>